<dbReference type="AlphaFoldDB" id="A0A933VUA2"/>
<dbReference type="InterPro" id="IPR001845">
    <property type="entry name" value="HTH_ArsR_DNA-bd_dom"/>
</dbReference>
<organism evidence="5 6">
    <name type="scientific">Rhodopseudomonas palustris</name>
    <dbReference type="NCBI Taxonomy" id="1076"/>
    <lineage>
        <taxon>Bacteria</taxon>
        <taxon>Pseudomonadati</taxon>
        <taxon>Pseudomonadota</taxon>
        <taxon>Alphaproteobacteria</taxon>
        <taxon>Hyphomicrobiales</taxon>
        <taxon>Nitrobacteraceae</taxon>
        <taxon>Rhodopseudomonas</taxon>
    </lineage>
</organism>
<evidence type="ECO:0000259" key="4">
    <source>
        <dbReference type="PROSITE" id="PS50987"/>
    </source>
</evidence>
<dbReference type="InterPro" id="IPR051011">
    <property type="entry name" value="Metal_resp_trans_reg"/>
</dbReference>
<dbReference type="GO" id="GO:0003700">
    <property type="term" value="F:DNA-binding transcription factor activity"/>
    <property type="evidence" value="ECO:0007669"/>
    <property type="project" value="InterPro"/>
</dbReference>
<keyword evidence="1" id="KW-0805">Transcription regulation</keyword>
<dbReference type="CDD" id="cd00090">
    <property type="entry name" value="HTH_ARSR"/>
    <property type="match status" value="1"/>
</dbReference>
<dbReference type="NCBIfam" id="NF033788">
    <property type="entry name" value="HTH_metalloreg"/>
    <property type="match status" value="1"/>
</dbReference>
<protein>
    <submittedName>
        <fullName evidence="5">Helix-turn-helix transcriptional regulator</fullName>
    </submittedName>
</protein>
<evidence type="ECO:0000313" key="6">
    <source>
        <dbReference type="Proteomes" id="UP000782519"/>
    </source>
</evidence>
<reference evidence="5" key="1">
    <citation type="submission" date="2020-07" db="EMBL/GenBank/DDBJ databases">
        <title>Huge and variable diversity of episymbiotic CPR bacteria and DPANN archaea in groundwater ecosystems.</title>
        <authorList>
            <person name="He C.Y."/>
            <person name="Keren R."/>
            <person name="Whittaker M."/>
            <person name="Farag I.F."/>
            <person name="Doudna J."/>
            <person name="Cate J.H.D."/>
            <person name="Banfield J.F."/>
        </authorList>
    </citation>
    <scope>NUCLEOTIDE SEQUENCE</scope>
    <source>
        <strain evidence="5">NC_groundwater_1818_Pr3_B-0.1um_66_35</strain>
    </source>
</reference>
<dbReference type="Gene3D" id="1.10.10.10">
    <property type="entry name" value="Winged helix-like DNA-binding domain superfamily/Winged helix DNA-binding domain"/>
    <property type="match status" value="1"/>
</dbReference>
<dbReference type="EMBL" id="JACRJB010000024">
    <property type="protein sequence ID" value="MBI5129619.1"/>
    <property type="molecule type" value="Genomic_DNA"/>
</dbReference>
<evidence type="ECO:0000313" key="5">
    <source>
        <dbReference type="EMBL" id="MBI5129619.1"/>
    </source>
</evidence>
<dbReference type="InterPro" id="IPR011991">
    <property type="entry name" value="ArsR-like_HTH"/>
</dbReference>
<sequence length="125" mass="13325">MESEDAILALGALAQSTRLEAFRLLAAHEPDGLPAGAIADALAVPQNTMSSHLAILARAGLIRSRRHSRSIVYRADLARFQQVALFLIKDCCGGRPELCAPLIADLQPCCAPKPKAARRPARAST</sequence>
<dbReference type="Pfam" id="PF12840">
    <property type="entry name" value="HTH_20"/>
    <property type="match status" value="1"/>
</dbReference>
<gene>
    <name evidence="5" type="ORF">HZA66_09270</name>
</gene>
<keyword evidence="3" id="KW-0804">Transcription</keyword>
<accession>A0A933VUA2</accession>
<name>A0A933VUA2_RHOPL</name>
<feature type="domain" description="HTH arsR-type" evidence="4">
    <location>
        <begin position="1"/>
        <end position="95"/>
    </location>
</feature>
<dbReference type="PROSITE" id="PS50987">
    <property type="entry name" value="HTH_ARSR_2"/>
    <property type="match status" value="1"/>
</dbReference>
<dbReference type="SUPFAM" id="SSF46785">
    <property type="entry name" value="Winged helix' DNA-binding domain"/>
    <property type="match status" value="1"/>
</dbReference>
<evidence type="ECO:0000256" key="3">
    <source>
        <dbReference type="ARBA" id="ARBA00023163"/>
    </source>
</evidence>
<evidence type="ECO:0000256" key="2">
    <source>
        <dbReference type="ARBA" id="ARBA00023125"/>
    </source>
</evidence>
<proteinExistence type="predicted"/>
<dbReference type="InterPro" id="IPR036388">
    <property type="entry name" value="WH-like_DNA-bd_sf"/>
</dbReference>
<dbReference type="PRINTS" id="PR00778">
    <property type="entry name" value="HTHARSR"/>
</dbReference>
<dbReference type="GO" id="GO:0003677">
    <property type="term" value="F:DNA binding"/>
    <property type="evidence" value="ECO:0007669"/>
    <property type="project" value="UniProtKB-KW"/>
</dbReference>
<dbReference type="PANTHER" id="PTHR43132:SF2">
    <property type="entry name" value="ARSENICAL RESISTANCE OPERON REPRESSOR ARSR-RELATED"/>
    <property type="match status" value="1"/>
</dbReference>
<evidence type="ECO:0000256" key="1">
    <source>
        <dbReference type="ARBA" id="ARBA00023015"/>
    </source>
</evidence>
<dbReference type="SMART" id="SM00418">
    <property type="entry name" value="HTH_ARSR"/>
    <property type="match status" value="1"/>
</dbReference>
<dbReference type="InterPro" id="IPR036390">
    <property type="entry name" value="WH_DNA-bd_sf"/>
</dbReference>
<comment type="caution">
    <text evidence="5">The sequence shown here is derived from an EMBL/GenBank/DDBJ whole genome shotgun (WGS) entry which is preliminary data.</text>
</comment>
<keyword evidence="2" id="KW-0238">DNA-binding</keyword>
<dbReference type="Proteomes" id="UP000782519">
    <property type="component" value="Unassembled WGS sequence"/>
</dbReference>
<dbReference type="PANTHER" id="PTHR43132">
    <property type="entry name" value="ARSENICAL RESISTANCE OPERON REPRESSOR ARSR-RELATED"/>
    <property type="match status" value="1"/>
</dbReference>